<dbReference type="SUPFAM" id="SSF81321">
    <property type="entry name" value="Family A G protein-coupled receptor-like"/>
    <property type="match status" value="1"/>
</dbReference>
<feature type="transmembrane region" description="Helical" evidence="10">
    <location>
        <begin position="166"/>
        <end position="192"/>
    </location>
</feature>
<evidence type="ECO:0000313" key="12">
    <source>
        <dbReference type="EMBL" id="QBS47866.1"/>
    </source>
</evidence>
<dbReference type="InterPro" id="IPR000276">
    <property type="entry name" value="GPCR_Rhodpsn"/>
</dbReference>
<dbReference type="GO" id="GO:0005886">
    <property type="term" value="C:plasma membrane"/>
    <property type="evidence" value="ECO:0007669"/>
    <property type="project" value="UniProtKB-SubCell"/>
</dbReference>
<evidence type="ECO:0000256" key="8">
    <source>
        <dbReference type="ARBA" id="ARBA00023224"/>
    </source>
</evidence>
<name>A0A4D5XWB7_TRICY</name>
<evidence type="ECO:0000256" key="2">
    <source>
        <dbReference type="ARBA" id="ARBA00022475"/>
    </source>
</evidence>
<dbReference type="Gene3D" id="1.20.1070.10">
    <property type="entry name" value="Rhodopsin 7-helix transmembrane proteins"/>
    <property type="match status" value="1"/>
</dbReference>
<keyword evidence="3 9" id="KW-0812">Transmembrane</keyword>
<comment type="subcellular location">
    <subcellularLocation>
        <location evidence="1">Cell membrane</location>
        <topology evidence="1">Multi-pass membrane protein</topology>
    </subcellularLocation>
</comment>
<evidence type="ECO:0000256" key="6">
    <source>
        <dbReference type="ARBA" id="ARBA00023136"/>
    </source>
</evidence>
<feature type="domain" description="G-protein coupled receptors family 1 profile" evidence="11">
    <location>
        <begin position="24"/>
        <end position="294"/>
    </location>
</feature>
<reference evidence="12" key="2">
    <citation type="journal article" date="2019" name="BMC Genomics">
        <title>De novo transcriptome assembly of the cubomedusa Tripedalia cystophora, including the analysis of a set of genes involved in peptidergic neurotransmission.</title>
        <authorList>
            <person name="Nielsen S.K."/>
            <person name="Koch T.L."/>
            <person name="Hauser F."/>
            <person name="Garm A."/>
            <person name="Grimmelikhuijzen C.J."/>
        </authorList>
    </citation>
    <scope>NUCLEOTIDE SEQUENCE</scope>
</reference>
<keyword evidence="6 10" id="KW-0472">Membrane</keyword>
<dbReference type="Pfam" id="PF00001">
    <property type="entry name" value="7tm_1"/>
    <property type="match status" value="1"/>
</dbReference>
<feature type="transmembrane region" description="Helical" evidence="10">
    <location>
        <begin position="82"/>
        <end position="103"/>
    </location>
</feature>
<feature type="transmembrane region" description="Helical" evidence="10">
    <location>
        <begin position="277"/>
        <end position="297"/>
    </location>
</feature>
<dbReference type="PRINTS" id="PR00237">
    <property type="entry name" value="GPCRRHODOPSN"/>
</dbReference>
<keyword evidence="4 10" id="KW-1133">Transmembrane helix</keyword>
<keyword evidence="5 9" id="KW-0297">G-protein coupled receptor</keyword>
<dbReference type="AlphaFoldDB" id="A0A4D5XWB7"/>
<reference evidence="12" key="1">
    <citation type="submission" date="2018-07" db="EMBL/GenBank/DDBJ databases">
        <authorList>
            <person name="Nielsen S.K.D."/>
            <person name="Koch T.L."/>
            <person name="Hauser F."/>
            <person name="Garm A.L."/>
            <person name="Grimmelikhuijzen C.J.P."/>
        </authorList>
    </citation>
    <scope>NUCLEOTIDE SEQUENCE</scope>
</reference>
<evidence type="ECO:0000259" key="11">
    <source>
        <dbReference type="PROSITE" id="PS50262"/>
    </source>
</evidence>
<proteinExistence type="evidence at transcript level"/>
<accession>A0A4D5XWB7</accession>
<dbReference type="PROSITE" id="PS00237">
    <property type="entry name" value="G_PROTEIN_RECEP_F1_1"/>
    <property type="match status" value="1"/>
</dbReference>
<evidence type="ECO:0000256" key="10">
    <source>
        <dbReference type="SAM" id="Phobius"/>
    </source>
</evidence>
<keyword evidence="2" id="KW-1003">Cell membrane</keyword>
<dbReference type="EMBL" id="MH644090">
    <property type="protein sequence ID" value="QBS47866.1"/>
    <property type="molecule type" value="mRNA"/>
</dbReference>
<feature type="transmembrane region" description="Helical" evidence="10">
    <location>
        <begin position="124"/>
        <end position="146"/>
    </location>
</feature>
<feature type="transmembrane region" description="Helical" evidence="10">
    <location>
        <begin position="6"/>
        <end position="33"/>
    </location>
</feature>
<dbReference type="PROSITE" id="PS50262">
    <property type="entry name" value="G_PROTEIN_RECEP_F1_2"/>
    <property type="match status" value="1"/>
</dbReference>
<comment type="similarity">
    <text evidence="9">Belongs to the G-protein coupled receptor 1 family.</text>
</comment>
<feature type="transmembrane region" description="Helical" evidence="10">
    <location>
        <begin position="40"/>
        <end position="62"/>
    </location>
</feature>
<dbReference type="PANTHER" id="PTHR22752">
    <property type="entry name" value="G PROTEIN-COUPLED RECEPTOR"/>
    <property type="match status" value="1"/>
</dbReference>
<dbReference type="GO" id="GO:0004930">
    <property type="term" value="F:G protein-coupled receptor activity"/>
    <property type="evidence" value="ECO:0007669"/>
    <property type="project" value="UniProtKB-KW"/>
</dbReference>
<evidence type="ECO:0000256" key="3">
    <source>
        <dbReference type="ARBA" id="ARBA00022692"/>
    </source>
</evidence>
<keyword evidence="7 9" id="KW-0675">Receptor</keyword>
<evidence type="ECO:0000256" key="5">
    <source>
        <dbReference type="ARBA" id="ARBA00023040"/>
    </source>
</evidence>
<dbReference type="InterPro" id="IPR017452">
    <property type="entry name" value="GPCR_Rhodpsn_7TM"/>
</dbReference>
<evidence type="ECO:0000256" key="7">
    <source>
        <dbReference type="ARBA" id="ARBA00023170"/>
    </source>
</evidence>
<evidence type="ECO:0000256" key="4">
    <source>
        <dbReference type="ARBA" id="ARBA00022989"/>
    </source>
</evidence>
<keyword evidence="8 9" id="KW-0807">Transducer</keyword>
<evidence type="ECO:0000256" key="1">
    <source>
        <dbReference type="ARBA" id="ARBA00004651"/>
    </source>
</evidence>
<feature type="transmembrane region" description="Helical" evidence="10">
    <location>
        <begin position="239"/>
        <end position="265"/>
    </location>
</feature>
<sequence>MSEAAISVIEAVVVIVNSTVATAMNLMLFFLVYEDRRLRTVFNFFILNLSFADILVSVNMVITMALNLSSPDQIRENPGCTVSGFVNILCFVASVMALAAVSINRYYLVVHWQTYHVRFSRKRAVGYIAVVWILSIALVVPPLIGWGRYGYHEDKSICFVIWGASISYMVFMVGMCFMGPISATLVSVICIIKHRRQLQKTLGDKKDISKTQRNSIKSGDTKLVSAVQSEKITKEEYKITLSVIIIVSLFIVSWGPFVIVMFLNAVGKVDVPRWVEFSSIVLGCMNSTGNPIVYLILNKNFRNATRRRFCKNRVAVSSNDNYATRKKKSENSNFTVYN</sequence>
<protein>
    <submittedName>
        <fullName evidence="12">Biogenic amine-like GPCR</fullName>
    </submittedName>
</protein>
<dbReference type="CDD" id="cd00637">
    <property type="entry name" value="7tm_classA_rhodopsin-like"/>
    <property type="match status" value="1"/>
</dbReference>
<evidence type="ECO:0000256" key="9">
    <source>
        <dbReference type="RuleBase" id="RU000688"/>
    </source>
</evidence>
<organism evidence="12">
    <name type="scientific">Tripedalia cystophora</name>
    <name type="common">Mangrove box jellyfish</name>
    <dbReference type="NCBI Taxonomy" id="6141"/>
    <lineage>
        <taxon>Eukaryota</taxon>
        <taxon>Metazoa</taxon>
        <taxon>Cnidaria</taxon>
        <taxon>Cubozoa</taxon>
        <taxon>Carybdeida</taxon>
        <taxon>Tripedaliidae</taxon>
        <taxon>Tripedalia</taxon>
    </lineage>
</organism>